<reference evidence="7" key="1">
    <citation type="journal article" date="2023" name="G3 (Bethesda)">
        <title>A reference genome for the long-term kleptoplast-retaining sea slug Elysia crispata morphotype clarki.</title>
        <authorList>
            <person name="Eastman K.E."/>
            <person name="Pendleton A.L."/>
            <person name="Shaikh M.A."/>
            <person name="Suttiyut T."/>
            <person name="Ogas R."/>
            <person name="Tomko P."/>
            <person name="Gavelis G."/>
            <person name="Widhalm J.R."/>
            <person name="Wisecaver J.H."/>
        </authorList>
    </citation>
    <scope>NUCLEOTIDE SEQUENCE</scope>
    <source>
        <strain evidence="7">ECLA1</strain>
    </source>
</reference>
<gene>
    <name evidence="7" type="ORF">RRG08_066682</name>
</gene>
<dbReference type="Proteomes" id="UP001283361">
    <property type="component" value="Unassembled WGS sequence"/>
</dbReference>
<keyword evidence="8" id="KW-1185">Reference proteome</keyword>
<evidence type="ECO:0000256" key="1">
    <source>
        <dbReference type="ARBA" id="ARBA00004370"/>
    </source>
</evidence>
<comment type="caution">
    <text evidence="7">The sequence shown here is derived from an EMBL/GenBank/DDBJ whole genome shotgun (WGS) entry which is preliminary data.</text>
</comment>
<evidence type="ECO:0000256" key="4">
    <source>
        <dbReference type="ARBA" id="ARBA00023136"/>
    </source>
</evidence>
<accession>A0AAE0Z285</accession>
<dbReference type="Pfam" id="PF00001">
    <property type="entry name" value="7tm_1"/>
    <property type="match status" value="1"/>
</dbReference>
<dbReference type="InterPro" id="IPR052954">
    <property type="entry name" value="GPCR-Ligand_Int"/>
</dbReference>
<dbReference type="GO" id="GO:0016020">
    <property type="term" value="C:membrane"/>
    <property type="evidence" value="ECO:0007669"/>
    <property type="project" value="UniProtKB-SubCell"/>
</dbReference>
<dbReference type="PANTHER" id="PTHR46641">
    <property type="entry name" value="FMRFAMIDE RECEPTOR-RELATED"/>
    <property type="match status" value="1"/>
</dbReference>
<name>A0AAE0Z285_9GAST</name>
<proteinExistence type="predicted"/>
<keyword evidence="3 5" id="KW-1133">Transmembrane helix</keyword>
<feature type="transmembrane region" description="Helical" evidence="5">
    <location>
        <begin position="326"/>
        <end position="348"/>
    </location>
</feature>
<evidence type="ECO:0000256" key="5">
    <source>
        <dbReference type="SAM" id="Phobius"/>
    </source>
</evidence>
<feature type="domain" description="G-protein coupled receptors family 1 profile" evidence="6">
    <location>
        <begin position="75"/>
        <end position="346"/>
    </location>
</feature>
<feature type="transmembrane region" description="Helical" evidence="5">
    <location>
        <begin position="135"/>
        <end position="155"/>
    </location>
</feature>
<evidence type="ECO:0000313" key="8">
    <source>
        <dbReference type="Proteomes" id="UP001283361"/>
    </source>
</evidence>
<dbReference type="EMBL" id="JAWDGP010004900">
    <property type="protein sequence ID" value="KAK3761422.1"/>
    <property type="molecule type" value="Genomic_DNA"/>
</dbReference>
<protein>
    <recommendedName>
        <fullName evidence="6">G-protein coupled receptors family 1 profile domain-containing protein</fullName>
    </recommendedName>
</protein>
<feature type="transmembrane region" description="Helical" evidence="5">
    <location>
        <begin position="282"/>
        <end position="306"/>
    </location>
</feature>
<evidence type="ECO:0000256" key="2">
    <source>
        <dbReference type="ARBA" id="ARBA00022692"/>
    </source>
</evidence>
<dbReference type="Gene3D" id="1.20.1070.10">
    <property type="entry name" value="Rhodopsin 7-helix transmembrane proteins"/>
    <property type="match status" value="1"/>
</dbReference>
<dbReference type="AlphaFoldDB" id="A0AAE0Z285"/>
<keyword evidence="2 5" id="KW-0812">Transmembrane</keyword>
<dbReference type="SUPFAM" id="SSF81321">
    <property type="entry name" value="Family A G protein-coupled receptor-like"/>
    <property type="match status" value="1"/>
</dbReference>
<evidence type="ECO:0000313" key="7">
    <source>
        <dbReference type="EMBL" id="KAK3761422.1"/>
    </source>
</evidence>
<evidence type="ECO:0000259" key="6">
    <source>
        <dbReference type="PROSITE" id="PS50262"/>
    </source>
</evidence>
<organism evidence="7 8">
    <name type="scientific">Elysia crispata</name>
    <name type="common">lettuce slug</name>
    <dbReference type="NCBI Taxonomy" id="231223"/>
    <lineage>
        <taxon>Eukaryota</taxon>
        <taxon>Metazoa</taxon>
        <taxon>Spiralia</taxon>
        <taxon>Lophotrochozoa</taxon>
        <taxon>Mollusca</taxon>
        <taxon>Gastropoda</taxon>
        <taxon>Heterobranchia</taxon>
        <taxon>Euthyneura</taxon>
        <taxon>Panpulmonata</taxon>
        <taxon>Sacoglossa</taxon>
        <taxon>Placobranchoidea</taxon>
        <taxon>Plakobranchidae</taxon>
        <taxon>Elysia</taxon>
    </lineage>
</organism>
<sequence>MGDLFLSGKKSENVKQVAMEKNHRDDALLSAMNDSSGNRPVIPTTLPLMSYKQFLDFHMCVSPITIAICTFGIVSNIVNIVVFYKMGLSSASTISLFSLAIADTFNISAVMVMSFEDMFDDRHLPMRMRDVTFVTTHAFYFFSAMCSWITTIISMERSCCIIYPLKVKQIFTPRTIFALITGMVIYQIAAGLPKSLATGLTTTISSLTNQTVTFFDFAKLDIFMYTTSQFVSFSVPNLICFFIVLVGTVFFIINFKQSRQLRNTMSGSGEKSDKMSDKDARLIRLVIFICIIYIVGAAPNTGLFLVQTAYPPLKRNDPYFANFIHALNIASNSFQATASSVNIFVYFIMGSKFKETLKEIALCRAN</sequence>
<feature type="transmembrane region" description="Helical" evidence="5">
    <location>
        <begin position="176"/>
        <end position="193"/>
    </location>
</feature>
<comment type="subcellular location">
    <subcellularLocation>
        <location evidence="1">Membrane</location>
    </subcellularLocation>
</comment>
<dbReference type="GO" id="GO:0004930">
    <property type="term" value="F:G protein-coupled receptor activity"/>
    <property type="evidence" value="ECO:0007669"/>
    <property type="project" value="InterPro"/>
</dbReference>
<feature type="transmembrane region" description="Helical" evidence="5">
    <location>
        <begin position="233"/>
        <end position="255"/>
    </location>
</feature>
<dbReference type="InterPro" id="IPR000276">
    <property type="entry name" value="GPCR_Rhodpsn"/>
</dbReference>
<dbReference type="PANTHER" id="PTHR46641:SF18">
    <property type="entry name" value="G-PROTEIN COUPLED RECEPTORS FAMILY 1 PROFILE DOMAIN-CONTAINING PROTEIN"/>
    <property type="match status" value="1"/>
</dbReference>
<keyword evidence="4 5" id="KW-0472">Membrane</keyword>
<evidence type="ECO:0000256" key="3">
    <source>
        <dbReference type="ARBA" id="ARBA00022989"/>
    </source>
</evidence>
<feature type="transmembrane region" description="Helical" evidence="5">
    <location>
        <begin position="96"/>
        <end position="115"/>
    </location>
</feature>
<dbReference type="PROSITE" id="PS50262">
    <property type="entry name" value="G_PROTEIN_RECEP_F1_2"/>
    <property type="match status" value="1"/>
</dbReference>
<feature type="transmembrane region" description="Helical" evidence="5">
    <location>
        <begin position="64"/>
        <end position="84"/>
    </location>
</feature>
<dbReference type="InterPro" id="IPR017452">
    <property type="entry name" value="GPCR_Rhodpsn_7TM"/>
</dbReference>